<evidence type="ECO:0000313" key="2">
    <source>
        <dbReference type="Proteomes" id="UP001314261"/>
    </source>
</evidence>
<protein>
    <submittedName>
        <fullName evidence="1">Uncharacterized protein</fullName>
    </submittedName>
</protein>
<dbReference type="Proteomes" id="UP001314261">
    <property type="component" value="Unassembled WGS sequence"/>
</dbReference>
<accession>A0ABN9YN38</accession>
<evidence type="ECO:0000313" key="1">
    <source>
        <dbReference type="EMBL" id="CAK1230061.1"/>
    </source>
</evidence>
<dbReference type="EMBL" id="CAUZLR010000001">
    <property type="protein sequence ID" value="CAK1230061.1"/>
    <property type="molecule type" value="Genomic_DNA"/>
</dbReference>
<sequence length="117" mass="14096">MNRLVAKFYKELEFKSLTKKQRQFYQELHYYFRGETEADFSNLYYIEGFTGDELDKRIEEILVRKILMIQSKLYKWATNGGHDKSDVLHLIIDYQNLLMLIKYTDIDPEQMISISII</sequence>
<organism evidence="1 2">
    <name type="scientific">Fructobacillus fructosus</name>
    <dbReference type="NCBI Taxonomy" id="1631"/>
    <lineage>
        <taxon>Bacteria</taxon>
        <taxon>Bacillati</taxon>
        <taxon>Bacillota</taxon>
        <taxon>Bacilli</taxon>
        <taxon>Lactobacillales</taxon>
        <taxon>Lactobacillaceae</taxon>
        <taxon>Fructobacillus</taxon>
    </lineage>
</organism>
<name>A0ABN9YN38_9LACO</name>
<comment type="caution">
    <text evidence="1">The sequence shown here is derived from an EMBL/GenBank/DDBJ whole genome shotgun (WGS) entry which is preliminary data.</text>
</comment>
<dbReference type="RefSeq" id="WP_187754071.1">
    <property type="nucleotide sequence ID" value="NZ_CAUZLR010000001.1"/>
</dbReference>
<gene>
    <name evidence="1" type="ORF">R54839_PPFHFPJH_00385</name>
</gene>
<keyword evidence="2" id="KW-1185">Reference proteome</keyword>
<reference evidence="1 2" key="1">
    <citation type="submission" date="2023-10" db="EMBL/GenBank/DDBJ databases">
        <authorList>
            <person name="Botero Cardona J."/>
        </authorList>
    </citation>
    <scope>NUCLEOTIDE SEQUENCE [LARGE SCALE GENOMIC DNA]</scope>
    <source>
        <strain evidence="1 2">R-54839</strain>
    </source>
</reference>
<proteinExistence type="predicted"/>